<dbReference type="InterPro" id="IPR001279">
    <property type="entry name" value="Metallo-B-lactamas"/>
</dbReference>
<sequence length="384" mass="42308">MNLKRKIIAVMVVGGLTVMAVRSGDEVDRDRSAQAGKKPSGEVMTTGGILESTRVMWNFFFNKPADTRPAGKIPVHKISSEELLSAPNNTVFRIGHSTVLLKLQDAFWLTDPMFSDRASPVQWAGPQRFHQAPISIEELPPIKGVIISHDHYDHLDRDSIVKLAAKTEHFLVPAGVGDIITGWGVPAAKVRQLNWWQSAQVEEVRLVATPCSHFSGRGLFNKNQTLQNSWTILAPGFRVFFSGDSGYFQGFKRIGEQYGPFDLTLLEAGAYNVNWSGVHMMPQETVQAHMDLKGKRMLPIHNGTFDLSMHAWHEPFDRILALAQARSIDVAIPVMGEPLYSSAAAQDRPWWAAVDAVPAPATGKFKPLATPLGRSPQGAGSEEI</sequence>
<gene>
    <name evidence="3" type="ORF">KP001_14300</name>
</gene>
<evidence type="ECO:0000313" key="3">
    <source>
        <dbReference type="EMBL" id="QXE89605.1"/>
    </source>
</evidence>
<feature type="domain" description="Metallo-beta-lactamase" evidence="2">
    <location>
        <begin position="109"/>
        <end position="301"/>
    </location>
</feature>
<protein>
    <submittedName>
        <fullName evidence="3">MBL fold metallo-hydrolase</fullName>
    </submittedName>
</protein>
<name>A0ABX8LG07_9BACT</name>
<feature type="region of interest" description="Disordered" evidence="1">
    <location>
        <begin position="365"/>
        <end position="384"/>
    </location>
</feature>
<evidence type="ECO:0000256" key="1">
    <source>
        <dbReference type="SAM" id="MobiDB-lite"/>
    </source>
</evidence>
<accession>A0ABX8LG07</accession>
<keyword evidence="4" id="KW-1185">Reference proteome</keyword>
<reference evidence="3 4" key="1">
    <citation type="submission" date="2021-06" db="EMBL/GenBank/DDBJ databases">
        <title>Gemonas diversity in paddy soil.</title>
        <authorList>
            <person name="Liu G."/>
        </authorList>
    </citation>
    <scope>NUCLEOTIDE SEQUENCE [LARGE SCALE GENOMIC DNA]</scope>
    <source>
        <strain evidence="3 4">RG2</strain>
    </source>
</reference>
<dbReference type="EMBL" id="CP077683">
    <property type="protein sequence ID" value="QXE89605.1"/>
    <property type="molecule type" value="Genomic_DNA"/>
</dbReference>
<dbReference type="Proteomes" id="UP000683559">
    <property type="component" value="Chromosome"/>
</dbReference>
<organism evidence="3 4">
    <name type="scientific">Geomonas subterranea</name>
    <dbReference type="NCBI Taxonomy" id="2847989"/>
    <lineage>
        <taxon>Bacteria</taxon>
        <taxon>Pseudomonadati</taxon>
        <taxon>Thermodesulfobacteriota</taxon>
        <taxon>Desulfuromonadia</taxon>
        <taxon>Geobacterales</taxon>
        <taxon>Geobacteraceae</taxon>
        <taxon>Geomonas</taxon>
    </lineage>
</organism>
<dbReference type="Pfam" id="PF12706">
    <property type="entry name" value="Lactamase_B_2"/>
    <property type="match status" value="1"/>
</dbReference>
<proteinExistence type="predicted"/>
<evidence type="ECO:0000313" key="4">
    <source>
        <dbReference type="Proteomes" id="UP000683559"/>
    </source>
</evidence>
<dbReference type="PANTHER" id="PTHR15032:SF4">
    <property type="entry name" value="N-ACYL-PHOSPHATIDYLETHANOLAMINE-HYDROLYZING PHOSPHOLIPASE D"/>
    <property type="match status" value="1"/>
</dbReference>
<evidence type="ECO:0000259" key="2">
    <source>
        <dbReference type="Pfam" id="PF12706"/>
    </source>
</evidence>
<dbReference type="PANTHER" id="PTHR15032">
    <property type="entry name" value="N-ACYL-PHOSPHATIDYLETHANOLAMINE-HYDROLYZING PHOSPHOLIPASE D"/>
    <property type="match status" value="1"/>
</dbReference>